<organism evidence="11 12">
    <name type="scientific">Candidatus Aphodousia faecigallinarum</name>
    <dbReference type="NCBI Taxonomy" id="2840677"/>
    <lineage>
        <taxon>Bacteria</taxon>
        <taxon>Pseudomonadati</taxon>
        <taxon>Pseudomonadota</taxon>
        <taxon>Betaproteobacteria</taxon>
        <taxon>Burkholderiales</taxon>
        <taxon>Sutterellaceae</taxon>
        <taxon>Sutterellaceae incertae sedis</taxon>
        <taxon>Candidatus Aphodousia</taxon>
    </lineage>
</organism>
<comment type="similarity">
    <text evidence="2">Belongs to the TsaE family.</text>
</comment>
<keyword evidence="8" id="KW-0067">ATP-binding</keyword>
<dbReference type="AlphaFoldDB" id="A0A9D1IGH6"/>
<evidence type="ECO:0000256" key="8">
    <source>
        <dbReference type="ARBA" id="ARBA00022840"/>
    </source>
</evidence>
<evidence type="ECO:0000313" key="12">
    <source>
        <dbReference type="Proteomes" id="UP000824083"/>
    </source>
</evidence>
<name>A0A9D1IGH6_9BURK</name>
<evidence type="ECO:0000256" key="4">
    <source>
        <dbReference type="ARBA" id="ARBA00022490"/>
    </source>
</evidence>
<dbReference type="PANTHER" id="PTHR33540">
    <property type="entry name" value="TRNA THREONYLCARBAMOYLADENOSINE BIOSYNTHESIS PROTEIN TSAE"/>
    <property type="match status" value="1"/>
</dbReference>
<dbReference type="InterPro" id="IPR003442">
    <property type="entry name" value="T6A_TsaE"/>
</dbReference>
<reference evidence="11" key="2">
    <citation type="journal article" date="2021" name="PeerJ">
        <title>Extensive microbial diversity within the chicken gut microbiome revealed by metagenomics and culture.</title>
        <authorList>
            <person name="Gilroy R."/>
            <person name="Ravi A."/>
            <person name="Getino M."/>
            <person name="Pursley I."/>
            <person name="Horton D.L."/>
            <person name="Alikhan N.F."/>
            <person name="Baker D."/>
            <person name="Gharbi K."/>
            <person name="Hall N."/>
            <person name="Watson M."/>
            <person name="Adriaenssens E.M."/>
            <person name="Foster-Nyarko E."/>
            <person name="Jarju S."/>
            <person name="Secka A."/>
            <person name="Antonio M."/>
            <person name="Oren A."/>
            <person name="Chaudhuri R.R."/>
            <person name="La Ragione R."/>
            <person name="Hildebrand F."/>
            <person name="Pallen M.J."/>
        </authorList>
    </citation>
    <scope>NUCLEOTIDE SEQUENCE</scope>
    <source>
        <strain evidence="11">7463</strain>
    </source>
</reference>
<sequence>SGFNIRLEGNLGAGKTSLTRATLRALGVSGRIKSPTFTLLETYPIDASLDVFHFDFYRFETPEEFLDAGFRDDFAPGHITFTEWSEKAGDCLPTADLIICLEPSGDGRQASLVAKSVLGLNVLNIIKKQWPSHAEH</sequence>
<keyword evidence="9" id="KW-0460">Magnesium</keyword>
<protein>
    <recommendedName>
        <fullName evidence="3">tRNA threonylcarbamoyladenosine biosynthesis protein TsaE</fullName>
    </recommendedName>
    <alternativeName>
        <fullName evidence="10">t(6)A37 threonylcarbamoyladenosine biosynthesis protein TsaE</fullName>
    </alternativeName>
</protein>
<comment type="subcellular location">
    <subcellularLocation>
        <location evidence="1">Cytoplasm</location>
    </subcellularLocation>
</comment>
<evidence type="ECO:0000256" key="5">
    <source>
        <dbReference type="ARBA" id="ARBA00022694"/>
    </source>
</evidence>
<reference evidence="11" key="1">
    <citation type="submission" date="2020-10" db="EMBL/GenBank/DDBJ databases">
        <authorList>
            <person name="Gilroy R."/>
        </authorList>
    </citation>
    <scope>NUCLEOTIDE SEQUENCE</scope>
    <source>
        <strain evidence="11">7463</strain>
    </source>
</reference>
<dbReference type="NCBIfam" id="TIGR00150">
    <property type="entry name" value="T6A_YjeE"/>
    <property type="match status" value="1"/>
</dbReference>
<evidence type="ECO:0000256" key="7">
    <source>
        <dbReference type="ARBA" id="ARBA00022741"/>
    </source>
</evidence>
<evidence type="ECO:0000256" key="2">
    <source>
        <dbReference type="ARBA" id="ARBA00007599"/>
    </source>
</evidence>
<keyword evidence="5" id="KW-0819">tRNA processing</keyword>
<evidence type="ECO:0000256" key="6">
    <source>
        <dbReference type="ARBA" id="ARBA00022723"/>
    </source>
</evidence>
<evidence type="ECO:0000256" key="10">
    <source>
        <dbReference type="ARBA" id="ARBA00032441"/>
    </source>
</evidence>
<gene>
    <name evidence="11" type="primary">tsaE</name>
    <name evidence="11" type="ORF">IAC56_00920</name>
</gene>
<dbReference type="Proteomes" id="UP000824083">
    <property type="component" value="Unassembled WGS sequence"/>
</dbReference>
<keyword evidence="7" id="KW-0547">Nucleotide-binding</keyword>
<dbReference type="InterPro" id="IPR027417">
    <property type="entry name" value="P-loop_NTPase"/>
</dbReference>
<dbReference type="GO" id="GO:0005524">
    <property type="term" value="F:ATP binding"/>
    <property type="evidence" value="ECO:0007669"/>
    <property type="project" value="UniProtKB-KW"/>
</dbReference>
<evidence type="ECO:0000256" key="1">
    <source>
        <dbReference type="ARBA" id="ARBA00004496"/>
    </source>
</evidence>
<dbReference type="GO" id="GO:0046872">
    <property type="term" value="F:metal ion binding"/>
    <property type="evidence" value="ECO:0007669"/>
    <property type="project" value="UniProtKB-KW"/>
</dbReference>
<comment type="caution">
    <text evidence="11">The sequence shown here is derived from an EMBL/GenBank/DDBJ whole genome shotgun (WGS) entry which is preliminary data.</text>
</comment>
<evidence type="ECO:0000256" key="3">
    <source>
        <dbReference type="ARBA" id="ARBA00019010"/>
    </source>
</evidence>
<evidence type="ECO:0000256" key="9">
    <source>
        <dbReference type="ARBA" id="ARBA00022842"/>
    </source>
</evidence>
<dbReference type="Gene3D" id="3.40.50.300">
    <property type="entry name" value="P-loop containing nucleotide triphosphate hydrolases"/>
    <property type="match status" value="1"/>
</dbReference>
<dbReference type="Pfam" id="PF02367">
    <property type="entry name" value="TsaE"/>
    <property type="match status" value="1"/>
</dbReference>
<dbReference type="GO" id="GO:0002949">
    <property type="term" value="P:tRNA threonylcarbamoyladenosine modification"/>
    <property type="evidence" value="ECO:0007669"/>
    <property type="project" value="InterPro"/>
</dbReference>
<dbReference type="GO" id="GO:0005737">
    <property type="term" value="C:cytoplasm"/>
    <property type="evidence" value="ECO:0007669"/>
    <property type="project" value="UniProtKB-SubCell"/>
</dbReference>
<keyword evidence="6" id="KW-0479">Metal-binding</keyword>
<dbReference type="SUPFAM" id="SSF52540">
    <property type="entry name" value="P-loop containing nucleoside triphosphate hydrolases"/>
    <property type="match status" value="1"/>
</dbReference>
<accession>A0A9D1IGH6</accession>
<proteinExistence type="inferred from homology"/>
<dbReference type="EMBL" id="DVMY01000020">
    <property type="protein sequence ID" value="HIU36833.1"/>
    <property type="molecule type" value="Genomic_DNA"/>
</dbReference>
<keyword evidence="4" id="KW-0963">Cytoplasm</keyword>
<evidence type="ECO:0000313" key="11">
    <source>
        <dbReference type="EMBL" id="HIU36833.1"/>
    </source>
</evidence>
<feature type="non-terminal residue" evidence="11">
    <location>
        <position position="1"/>
    </location>
</feature>
<dbReference type="PANTHER" id="PTHR33540:SF2">
    <property type="entry name" value="TRNA THREONYLCARBAMOYLADENOSINE BIOSYNTHESIS PROTEIN TSAE"/>
    <property type="match status" value="1"/>
</dbReference>